<accession>A0ABP8H6T2</accession>
<dbReference type="Proteomes" id="UP001501725">
    <property type="component" value="Unassembled WGS sequence"/>
</dbReference>
<reference evidence="2" key="1">
    <citation type="journal article" date="2019" name="Int. J. Syst. Evol. Microbiol.">
        <title>The Global Catalogue of Microorganisms (GCM) 10K type strain sequencing project: providing services to taxonomists for standard genome sequencing and annotation.</title>
        <authorList>
            <consortium name="The Broad Institute Genomics Platform"/>
            <consortium name="The Broad Institute Genome Sequencing Center for Infectious Disease"/>
            <person name="Wu L."/>
            <person name="Ma J."/>
        </authorList>
    </citation>
    <scope>NUCLEOTIDE SEQUENCE [LARGE SCALE GENOMIC DNA]</scope>
    <source>
        <strain evidence="2">JCM 17919</strain>
    </source>
</reference>
<protein>
    <submittedName>
        <fullName evidence="1">Uncharacterized protein</fullName>
    </submittedName>
</protein>
<organism evidence="1 2">
    <name type="scientific">Flaviaesturariibacter amylovorans</name>
    <dbReference type="NCBI Taxonomy" id="1084520"/>
    <lineage>
        <taxon>Bacteria</taxon>
        <taxon>Pseudomonadati</taxon>
        <taxon>Bacteroidota</taxon>
        <taxon>Chitinophagia</taxon>
        <taxon>Chitinophagales</taxon>
        <taxon>Chitinophagaceae</taxon>
        <taxon>Flaviaestuariibacter</taxon>
    </lineage>
</organism>
<keyword evidence="2" id="KW-1185">Reference proteome</keyword>
<dbReference type="RefSeq" id="WP_345256507.1">
    <property type="nucleotide sequence ID" value="NZ_BAABGY010000008.1"/>
</dbReference>
<dbReference type="EMBL" id="BAABGY010000008">
    <property type="protein sequence ID" value="GAA4334926.1"/>
    <property type="molecule type" value="Genomic_DNA"/>
</dbReference>
<evidence type="ECO:0000313" key="2">
    <source>
        <dbReference type="Proteomes" id="UP001501725"/>
    </source>
</evidence>
<gene>
    <name evidence="1" type="ORF">GCM10023184_29360</name>
</gene>
<name>A0ABP8H6T2_9BACT</name>
<comment type="caution">
    <text evidence="1">The sequence shown here is derived from an EMBL/GenBank/DDBJ whole genome shotgun (WGS) entry which is preliminary data.</text>
</comment>
<evidence type="ECO:0000313" key="1">
    <source>
        <dbReference type="EMBL" id="GAA4334926.1"/>
    </source>
</evidence>
<proteinExistence type="predicted"/>
<sequence>MENSAKQILSNLYGLLMELNFHADGPDVMDELSDQEKQRVSLHLKKIKLLKTKYKAEANRQYFQRAFEQVQALKEKGIDELKKLLRPEDQMDLVPLFRKFEEITEKDKSSILEDTEILSMIELLKERIDGSDH</sequence>